<dbReference type="AlphaFoldDB" id="A0A182U7U2"/>
<evidence type="ECO:0000256" key="1">
    <source>
        <dbReference type="ARBA" id="ARBA00004123"/>
    </source>
</evidence>
<feature type="compositionally biased region" description="Low complexity" evidence="5">
    <location>
        <begin position="429"/>
        <end position="440"/>
    </location>
</feature>
<evidence type="ECO:0000313" key="7">
    <source>
        <dbReference type="EnsemblMetazoa" id="AMEC015484-PA"/>
    </source>
</evidence>
<dbReference type="PANTHER" id="PTHR23188:SF12">
    <property type="entry name" value="RNA POLYMERASE II-ASSOCIATED FACTOR 1 HOMOLOG"/>
    <property type="match status" value="1"/>
</dbReference>
<evidence type="ECO:0000256" key="2">
    <source>
        <dbReference type="ARBA" id="ARBA00007560"/>
    </source>
</evidence>
<dbReference type="GO" id="GO:0016593">
    <property type="term" value="C:Cdc73/Paf1 complex"/>
    <property type="evidence" value="ECO:0007669"/>
    <property type="project" value="InterPro"/>
</dbReference>
<feature type="transmembrane region" description="Helical" evidence="6">
    <location>
        <begin position="495"/>
        <end position="515"/>
    </location>
</feature>
<feature type="compositionally biased region" description="Basic and acidic residues" evidence="5">
    <location>
        <begin position="12"/>
        <end position="21"/>
    </location>
</feature>
<accession>A0A182U7U2</accession>
<protein>
    <recommendedName>
        <fullName evidence="3">RNA polymerase II-associated factor 1 homolog</fullName>
    </recommendedName>
</protein>
<reference evidence="7" key="2">
    <citation type="submission" date="2020-05" db="UniProtKB">
        <authorList>
            <consortium name="EnsemblMetazoa"/>
        </authorList>
    </citation>
    <scope>IDENTIFICATION</scope>
    <source>
        <strain evidence="7">CM1001059</strain>
    </source>
</reference>
<comment type="similarity">
    <text evidence="2">Belongs to the PAF1 family.</text>
</comment>
<name>A0A182U7U2_9DIPT</name>
<feature type="region of interest" description="Disordered" evidence="5">
    <location>
        <begin position="330"/>
        <end position="442"/>
    </location>
</feature>
<dbReference type="PANTHER" id="PTHR23188">
    <property type="entry name" value="RNA POLYMERASE II-ASSOCIATED FACTOR 1 HOMOLOG"/>
    <property type="match status" value="1"/>
</dbReference>
<dbReference type="Proteomes" id="UP000075902">
    <property type="component" value="Unassembled WGS sequence"/>
</dbReference>
<dbReference type="GO" id="GO:0003682">
    <property type="term" value="F:chromatin binding"/>
    <property type="evidence" value="ECO:0007669"/>
    <property type="project" value="TreeGrafter"/>
</dbReference>
<evidence type="ECO:0000313" key="8">
    <source>
        <dbReference type="Proteomes" id="UP000075902"/>
    </source>
</evidence>
<proteinExistence type="inferred from homology"/>
<dbReference type="GO" id="GO:0006368">
    <property type="term" value="P:transcription elongation by RNA polymerase II"/>
    <property type="evidence" value="ECO:0007669"/>
    <property type="project" value="InterPro"/>
</dbReference>
<keyword evidence="4" id="KW-0539">Nucleus</keyword>
<comment type="subcellular location">
    <subcellularLocation>
        <location evidence="1">Nucleus</location>
    </subcellularLocation>
</comment>
<organism evidence="7 8">
    <name type="scientific">Anopheles melas</name>
    <dbReference type="NCBI Taxonomy" id="34690"/>
    <lineage>
        <taxon>Eukaryota</taxon>
        <taxon>Metazoa</taxon>
        <taxon>Ecdysozoa</taxon>
        <taxon>Arthropoda</taxon>
        <taxon>Hexapoda</taxon>
        <taxon>Insecta</taxon>
        <taxon>Pterygota</taxon>
        <taxon>Neoptera</taxon>
        <taxon>Endopterygota</taxon>
        <taxon>Diptera</taxon>
        <taxon>Nematocera</taxon>
        <taxon>Culicoidea</taxon>
        <taxon>Culicidae</taxon>
        <taxon>Anophelinae</taxon>
        <taxon>Anopheles</taxon>
    </lineage>
</organism>
<feature type="compositionally biased region" description="Basic and acidic residues" evidence="5">
    <location>
        <begin position="355"/>
        <end position="367"/>
    </location>
</feature>
<evidence type="ECO:0000256" key="5">
    <source>
        <dbReference type="SAM" id="MobiDB-lite"/>
    </source>
</evidence>
<keyword evidence="8" id="KW-1185">Reference proteome</keyword>
<dbReference type="STRING" id="34690.A0A182U7U2"/>
<dbReference type="Pfam" id="PF03985">
    <property type="entry name" value="Paf1"/>
    <property type="match status" value="1"/>
</dbReference>
<keyword evidence="6" id="KW-1133">Transmembrane helix</keyword>
<dbReference type="EnsemblMetazoa" id="AMEC015484-RA">
    <property type="protein sequence ID" value="AMEC015484-PA"/>
    <property type="gene ID" value="AMEC015484"/>
</dbReference>
<feature type="compositionally biased region" description="Basic and acidic residues" evidence="5">
    <location>
        <begin position="402"/>
        <end position="421"/>
    </location>
</feature>
<dbReference type="GO" id="GO:0000993">
    <property type="term" value="F:RNA polymerase II complex binding"/>
    <property type="evidence" value="ECO:0007669"/>
    <property type="project" value="TreeGrafter"/>
</dbReference>
<dbReference type="VEuPathDB" id="VectorBase:AMEC015484"/>
<evidence type="ECO:0000256" key="4">
    <source>
        <dbReference type="ARBA" id="ARBA00023242"/>
    </source>
</evidence>
<feature type="region of interest" description="Disordered" evidence="5">
    <location>
        <begin position="1"/>
        <end position="21"/>
    </location>
</feature>
<keyword evidence="6" id="KW-0472">Membrane</keyword>
<keyword evidence="6" id="KW-0812">Transmembrane</keyword>
<evidence type="ECO:0000256" key="6">
    <source>
        <dbReference type="SAM" id="Phobius"/>
    </source>
</evidence>
<feature type="compositionally biased region" description="Acidic residues" evidence="5">
    <location>
        <begin position="370"/>
        <end position="391"/>
    </location>
</feature>
<sequence length="536" mass="62534">MAPTVQNGANGADKRPVRQQERRSELISRVKYCNTLPDIPFDLKFITYPFENDRFIQYNPTSLERNYRYEVLTEHDLGVTIDLINRDLYQIDHSAQLDPADEKLLEEDIHTPQDSMRSSRHAKSVSWLRKSEYISTEQTRFNPQTMEKVEAKVGFNVKKSLREETLYMDREAQIKAIEKTFEDNTKPITTHYSKPGVTPVEIMPVFPDFANWKYPCAQVIFDSDPAPSGKNVPAQIEEMSQAMIRGVMDESGEQFVAYFLPTDDTLEKRRRDLVNETLYEDEEEYEYKMAREYNWNVKSKASKGYEENYYLVLRPDGIYYNELETRVRLSKRRQKNAQQQSNTKLVVKHRPLNASEHRMQRYRERQLEPAGEEDDEDIEEEEEEEEDEEEAQASQTQAGEGKGGDGRDDEKAKRESRDRSRSGSRSRSRSQGSNRSGSSRSRSRYIRYQISVEIRVEKSQPIKPQSQRFSLTFPIWIAARIGIPFAISFPVRVSFPLSVSLAFGLTFGLPFGIWITQPFRHSRRRFAQWIGQPFGQ</sequence>
<dbReference type="InterPro" id="IPR007133">
    <property type="entry name" value="RNA_pol_II-assoc_Paf1"/>
</dbReference>
<evidence type="ECO:0000256" key="3">
    <source>
        <dbReference type="ARBA" id="ARBA00020462"/>
    </source>
</evidence>
<reference evidence="8" key="1">
    <citation type="submission" date="2014-01" db="EMBL/GenBank/DDBJ databases">
        <title>The Genome Sequence of Anopheles melas CM1001059_A (V2).</title>
        <authorList>
            <consortium name="The Broad Institute Genomics Platform"/>
            <person name="Neafsey D.E."/>
            <person name="Besansky N."/>
            <person name="Howell P."/>
            <person name="Walton C."/>
            <person name="Young S.K."/>
            <person name="Zeng Q."/>
            <person name="Gargeya S."/>
            <person name="Fitzgerald M."/>
            <person name="Haas B."/>
            <person name="Abouelleil A."/>
            <person name="Allen A.W."/>
            <person name="Alvarado L."/>
            <person name="Arachchi H.M."/>
            <person name="Berlin A.M."/>
            <person name="Chapman S.B."/>
            <person name="Gainer-Dewar J."/>
            <person name="Goldberg J."/>
            <person name="Griggs A."/>
            <person name="Gujja S."/>
            <person name="Hansen M."/>
            <person name="Howarth C."/>
            <person name="Imamovic A."/>
            <person name="Ireland A."/>
            <person name="Larimer J."/>
            <person name="McCowan C."/>
            <person name="Murphy C."/>
            <person name="Pearson M."/>
            <person name="Poon T.W."/>
            <person name="Priest M."/>
            <person name="Roberts A."/>
            <person name="Saif S."/>
            <person name="Shea T."/>
            <person name="Sisk P."/>
            <person name="Sykes S."/>
            <person name="Wortman J."/>
            <person name="Nusbaum C."/>
            <person name="Birren B."/>
        </authorList>
    </citation>
    <scope>NUCLEOTIDE SEQUENCE [LARGE SCALE GENOMIC DNA]</scope>
    <source>
        <strain evidence="8">CM1001059</strain>
    </source>
</reference>